<protein>
    <submittedName>
        <fullName evidence="3">Serine hydrolase</fullName>
    </submittedName>
</protein>
<name>A0ABU6NEW9_9BACI</name>
<feature type="domain" description="Beta-lactamase-related" evidence="2">
    <location>
        <begin position="5"/>
        <end position="334"/>
    </location>
</feature>
<reference evidence="3 4" key="1">
    <citation type="submission" date="2023-03" db="EMBL/GenBank/DDBJ databases">
        <title>Bacillus Genome Sequencing.</title>
        <authorList>
            <person name="Dunlap C."/>
        </authorList>
    </citation>
    <scope>NUCLEOTIDE SEQUENCE [LARGE SCALE GENOMIC DNA]</scope>
    <source>
        <strain evidence="3 4">B-4107</strain>
    </source>
</reference>
<gene>
    <name evidence="3" type="ORF">P5F74_00360</name>
</gene>
<organism evidence="3 4">
    <name type="scientific">Shouchella miscanthi</name>
    <dbReference type="NCBI Taxonomy" id="2598861"/>
    <lineage>
        <taxon>Bacteria</taxon>
        <taxon>Bacillati</taxon>
        <taxon>Bacillota</taxon>
        <taxon>Bacilli</taxon>
        <taxon>Bacillales</taxon>
        <taxon>Bacillaceae</taxon>
        <taxon>Shouchella</taxon>
    </lineage>
</organism>
<dbReference type="RefSeq" id="WP_144559815.1">
    <property type="nucleotide sequence ID" value="NZ_CP042163.1"/>
</dbReference>
<dbReference type="PANTHER" id="PTHR43283:SF11">
    <property type="entry name" value="BETA-LACTAMASE-RELATED DOMAIN-CONTAINING PROTEIN"/>
    <property type="match status" value="1"/>
</dbReference>
<evidence type="ECO:0000313" key="3">
    <source>
        <dbReference type="EMBL" id="MED4126590.1"/>
    </source>
</evidence>
<keyword evidence="1 3" id="KW-0378">Hydrolase</keyword>
<evidence type="ECO:0000313" key="4">
    <source>
        <dbReference type="Proteomes" id="UP001341820"/>
    </source>
</evidence>
<dbReference type="Gene3D" id="3.40.710.10">
    <property type="entry name" value="DD-peptidase/beta-lactamase superfamily"/>
    <property type="match status" value="1"/>
</dbReference>
<accession>A0ABU6NEW9</accession>
<dbReference type="InterPro" id="IPR012338">
    <property type="entry name" value="Beta-lactam/transpept-like"/>
</dbReference>
<dbReference type="SUPFAM" id="SSF56601">
    <property type="entry name" value="beta-lactamase/transpeptidase-like"/>
    <property type="match status" value="1"/>
</dbReference>
<dbReference type="EMBL" id="JAROAS010000001">
    <property type="protein sequence ID" value="MED4126590.1"/>
    <property type="molecule type" value="Genomic_DNA"/>
</dbReference>
<dbReference type="PANTHER" id="PTHR43283">
    <property type="entry name" value="BETA-LACTAMASE-RELATED"/>
    <property type="match status" value="1"/>
</dbReference>
<proteinExistence type="predicted"/>
<dbReference type="InterPro" id="IPR050789">
    <property type="entry name" value="Diverse_Enzym_Activities"/>
</dbReference>
<evidence type="ECO:0000256" key="1">
    <source>
        <dbReference type="ARBA" id="ARBA00022801"/>
    </source>
</evidence>
<dbReference type="InterPro" id="IPR001466">
    <property type="entry name" value="Beta-lactam-related"/>
</dbReference>
<evidence type="ECO:0000259" key="2">
    <source>
        <dbReference type="Pfam" id="PF00144"/>
    </source>
</evidence>
<sequence length="347" mass="39553">MINVRRYLEKEISRQTIPGVVLSISKKDRTLLREAFGYATYYPVKEKMTTQTRFDLASLTKVVVTLPLILRLMDKQFLHLDTKISRFFPSFQEDKHPITVEHLLTHTSGFQAHYPFYEGGEGQTVVDQMGAMALVHQPGKRVIYSDLNFMLLQHIVENVTKTDFVTFANEQLFRPLSMNATSFNPIDGHFASTEWDNATKRYLNGIVHDENARFLGGVSGHAGLFSTIEDLEKYARMIEGNGKVGEKSIISESVVRDSKRCRTEGLNERRGLGWIMKDHGYASCGADFTSFSYGHTGFTGTSMWFDPLDGLRVILLTNRVHFGRENREISRIRAELHDLIKEETNGM</sequence>
<keyword evidence="4" id="KW-1185">Reference proteome</keyword>
<dbReference type="GO" id="GO:0016787">
    <property type="term" value="F:hydrolase activity"/>
    <property type="evidence" value="ECO:0007669"/>
    <property type="project" value="UniProtKB-KW"/>
</dbReference>
<dbReference type="Pfam" id="PF00144">
    <property type="entry name" value="Beta-lactamase"/>
    <property type="match status" value="1"/>
</dbReference>
<comment type="caution">
    <text evidence="3">The sequence shown here is derived from an EMBL/GenBank/DDBJ whole genome shotgun (WGS) entry which is preliminary data.</text>
</comment>
<dbReference type="Proteomes" id="UP001341820">
    <property type="component" value="Unassembled WGS sequence"/>
</dbReference>